<dbReference type="EMBL" id="LLXI01001489">
    <property type="protein sequence ID" value="PKY53923.1"/>
    <property type="molecule type" value="Genomic_DNA"/>
</dbReference>
<dbReference type="AlphaFoldDB" id="A0A2I1H4V7"/>
<evidence type="ECO:0008006" key="3">
    <source>
        <dbReference type="Google" id="ProtNLM"/>
    </source>
</evidence>
<reference evidence="1 2" key="1">
    <citation type="submission" date="2015-10" db="EMBL/GenBank/DDBJ databases">
        <title>Genome analyses suggest a sexual origin of heterokaryosis in a supposedly ancient asexual fungus.</title>
        <authorList>
            <person name="Ropars J."/>
            <person name="Sedzielewska K."/>
            <person name="Noel J."/>
            <person name="Charron P."/>
            <person name="Farinelli L."/>
            <person name="Marton T."/>
            <person name="Kruger M."/>
            <person name="Pelin A."/>
            <person name="Brachmann A."/>
            <person name="Corradi N."/>
        </authorList>
    </citation>
    <scope>NUCLEOTIDE SEQUENCE [LARGE SCALE GENOMIC DNA]</scope>
    <source>
        <strain evidence="1 2">A4</strain>
    </source>
</reference>
<accession>A0A2I1H4V7</accession>
<dbReference type="SUPFAM" id="SSF50370">
    <property type="entry name" value="Ricin B-like lectins"/>
    <property type="match status" value="1"/>
</dbReference>
<organism evidence="1 2">
    <name type="scientific">Rhizophagus irregularis</name>
    <dbReference type="NCBI Taxonomy" id="588596"/>
    <lineage>
        <taxon>Eukaryota</taxon>
        <taxon>Fungi</taxon>
        <taxon>Fungi incertae sedis</taxon>
        <taxon>Mucoromycota</taxon>
        <taxon>Glomeromycotina</taxon>
        <taxon>Glomeromycetes</taxon>
        <taxon>Glomerales</taxon>
        <taxon>Glomeraceae</taxon>
        <taxon>Rhizophagus</taxon>
    </lineage>
</organism>
<name>A0A2I1H4V7_9GLOM</name>
<dbReference type="VEuPathDB" id="FungiDB:RhiirFUN_001959"/>
<dbReference type="Proteomes" id="UP000234323">
    <property type="component" value="Unassembled WGS sequence"/>
</dbReference>
<dbReference type="OrthoDB" id="2304006at2759"/>
<dbReference type="InterPro" id="IPR035992">
    <property type="entry name" value="Ricin_B-like_lectins"/>
</dbReference>
<dbReference type="Gene3D" id="2.80.10.50">
    <property type="match status" value="1"/>
</dbReference>
<dbReference type="VEuPathDB" id="FungiDB:FUN_001921"/>
<protein>
    <recommendedName>
        <fullName evidence="3">Ricin B lectin domain-containing protein</fullName>
    </recommendedName>
</protein>
<sequence length="197" mass="22562">MKIYFVLEDTSAASAITNNHAPSVFKIYIGVEFAEFLQDRVFLFVYNTILKMNVAIYFNIVPKGNDKLSLYFENKNSTLKLHKNKDSDNAQWEVKWLGAENGKDKVVLINKGLGMAMEAKELQEASSIVPSDYGNKNTDWLLGDIKDGVFRGILPRKKEELNLNAWQGGELYDGQDVRLYPYTETYNDLWAFQLVEN</sequence>
<keyword evidence="2" id="KW-1185">Reference proteome</keyword>
<comment type="caution">
    <text evidence="1">The sequence shown here is derived from an EMBL/GenBank/DDBJ whole genome shotgun (WGS) entry which is preliminary data.</text>
</comment>
<evidence type="ECO:0000313" key="1">
    <source>
        <dbReference type="EMBL" id="PKY53923.1"/>
    </source>
</evidence>
<evidence type="ECO:0000313" key="2">
    <source>
        <dbReference type="Proteomes" id="UP000234323"/>
    </source>
</evidence>
<dbReference type="VEuPathDB" id="FungiDB:RhiirA1_449184"/>
<gene>
    <name evidence="1" type="ORF">RhiirA4_472410</name>
</gene>
<proteinExistence type="predicted"/>